<dbReference type="GeneID" id="20214029"/>
<proteinExistence type="predicted"/>
<dbReference type="KEGG" id="hro:HELRODRAFT_67205"/>
<evidence type="ECO:0000313" key="4">
    <source>
        <dbReference type="EMBL" id="ESN98854.1"/>
    </source>
</evidence>
<reference evidence="5" key="3">
    <citation type="submission" date="2015-06" db="UniProtKB">
        <authorList>
            <consortium name="EnsemblMetazoa"/>
        </authorList>
    </citation>
    <scope>IDENTIFICATION</scope>
</reference>
<dbReference type="OrthoDB" id="10062280at2759"/>
<accession>T1FYY1</accession>
<dbReference type="EnsemblMetazoa" id="HelroT67205">
    <property type="protein sequence ID" value="HelroP67205"/>
    <property type="gene ID" value="HelroG67205"/>
</dbReference>
<dbReference type="HOGENOM" id="CLU_508637_0_0_1"/>
<keyword evidence="2" id="KW-0547">Nucleotide-binding</keyword>
<dbReference type="InParanoid" id="T1FYY1"/>
<name>T1FYY1_HELRO</name>
<dbReference type="AlphaFoldDB" id="T1FYY1"/>
<dbReference type="GO" id="GO:0016772">
    <property type="term" value="F:transferase activity, transferring phosphorus-containing groups"/>
    <property type="evidence" value="ECO:0007669"/>
    <property type="project" value="InterPro"/>
</dbReference>
<dbReference type="PANTHER" id="PTHR15045">
    <property type="entry name" value="FUCOSE-1-PHOSPHATE GUANYLYLTRANSFERASE"/>
    <property type="match status" value="1"/>
</dbReference>
<dbReference type="OMA" id="MGTINEY"/>
<evidence type="ECO:0000313" key="5">
    <source>
        <dbReference type="EnsemblMetazoa" id="HelroP67205"/>
    </source>
</evidence>
<dbReference type="Pfam" id="PF07959">
    <property type="entry name" value="Fucose_pyrophosphorylase"/>
    <property type="match status" value="1"/>
</dbReference>
<reference evidence="6" key="1">
    <citation type="submission" date="2012-12" db="EMBL/GenBank/DDBJ databases">
        <authorList>
            <person name="Hellsten U."/>
            <person name="Grimwood J."/>
            <person name="Chapman J.A."/>
            <person name="Shapiro H."/>
            <person name="Aerts A."/>
            <person name="Otillar R.P."/>
            <person name="Terry A.Y."/>
            <person name="Boore J.L."/>
            <person name="Simakov O."/>
            <person name="Marletaz F."/>
            <person name="Cho S.-J."/>
            <person name="Edsinger-Gonzales E."/>
            <person name="Havlak P."/>
            <person name="Kuo D.-H."/>
            <person name="Larsson T."/>
            <person name="Lv J."/>
            <person name="Arendt D."/>
            <person name="Savage R."/>
            <person name="Osoegawa K."/>
            <person name="de Jong P."/>
            <person name="Lindberg D.R."/>
            <person name="Seaver E.C."/>
            <person name="Weisblat D.A."/>
            <person name="Putnam N.H."/>
            <person name="Grigoriev I.V."/>
            <person name="Rokhsar D.S."/>
        </authorList>
    </citation>
    <scope>NUCLEOTIDE SEQUENCE</scope>
</reference>
<dbReference type="PANTHER" id="PTHR15045:SF1">
    <property type="entry name" value="FUCOSE-1-PHOSPHATE GUANYLYLTRANSFERASE"/>
    <property type="match status" value="1"/>
</dbReference>
<evidence type="ECO:0000313" key="6">
    <source>
        <dbReference type="Proteomes" id="UP000015101"/>
    </source>
</evidence>
<organism evidence="5 6">
    <name type="scientific">Helobdella robusta</name>
    <name type="common">Californian leech</name>
    <dbReference type="NCBI Taxonomy" id="6412"/>
    <lineage>
        <taxon>Eukaryota</taxon>
        <taxon>Metazoa</taxon>
        <taxon>Spiralia</taxon>
        <taxon>Lophotrochozoa</taxon>
        <taxon>Annelida</taxon>
        <taxon>Clitellata</taxon>
        <taxon>Hirudinea</taxon>
        <taxon>Rhynchobdellida</taxon>
        <taxon>Glossiphoniidae</taxon>
        <taxon>Helobdella</taxon>
    </lineage>
</organism>
<evidence type="ECO:0000256" key="1">
    <source>
        <dbReference type="ARBA" id="ARBA00022679"/>
    </source>
</evidence>
<dbReference type="GO" id="GO:0042350">
    <property type="term" value="P:GDP-L-fucose biosynthetic process"/>
    <property type="evidence" value="ECO:0007669"/>
    <property type="project" value="UniProtKB-ARBA"/>
</dbReference>
<evidence type="ECO:0000256" key="2">
    <source>
        <dbReference type="ARBA" id="ARBA00022741"/>
    </source>
</evidence>
<dbReference type="CTD" id="20214029"/>
<dbReference type="EMBL" id="KB097143">
    <property type="protein sequence ID" value="ESN98854.1"/>
    <property type="molecule type" value="Genomic_DNA"/>
</dbReference>
<dbReference type="RefSeq" id="XP_009022543.1">
    <property type="nucleotide sequence ID" value="XM_009024295.1"/>
</dbReference>
<feature type="domain" description="GDP-fucose pyrophosphorylase" evidence="3">
    <location>
        <begin position="68"/>
        <end position="488"/>
    </location>
</feature>
<dbReference type="STRING" id="6412.T1FYY1"/>
<reference evidence="4 6" key="2">
    <citation type="journal article" date="2013" name="Nature">
        <title>Insights into bilaterian evolution from three spiralian genomes.</title>
        <authorList>
            <person name="Simakov O."/>
            <person name="Marletaz F."/>
            <person name="Cho S.J."/>
            <person name="Edsinger-Gonzales E."/>
            <person name="Havlak P."/>
            <person name="Hellsten U."/>
            <person name="Kuo D.H."/>
            <person name="Larsson T."/>
            <person name="Lv J."/>
            <person name="Arendt D."/>
            <person name="Savage R."/>
            <person name="Osoegawa K."/>
            <person name="de Jong P."/>
            <person name="Grimwood J."/>
            <person name="Chapman J.A."/>
            <person name="Shapiro H."/>
            <person name="Aerts A."/>
            <person name="Otillar R.P."/>
            <person name="Terry A.Y."/>
            <person name="Boore J.L."/>
            <person name="Grigoriev I.V."/>
            <person name="Lindberg D.R."/>
            <person name="Seaver E.C."/>
            <person name="Weisblat D.A."/>
            <person name="Putnam N.H."/>
            <person name="Rokhsar D.S."/>
        </authorList>
    </citation>
    <scope>NUCLEOTIDE SEQUENCE</scope>
</reference>
<keyword evidence="1" id="KW-0808">Transferase</keyword>
<evidence type="ECO:0000259" key="3">
    <source>
        <dbReference type="Pfam" id="PF07959"/>
    </source>
</evidence>
<dbReference type="EMBL" id="AMQM01001069">
    <property type="status" value="NOT_ANNOTATED_CDS"/>
    <property type="molecule type" value="Genomic_DNA"/>
</dbReference>
<gene>
    <name evidence="5" type="primary">20214029</name>
    <name evidence="4" type="ORF">HELRODRAFT_67205</name>
</gene>
<keyword evidence="6" id="KW-1185">Reference proteome</keyword>
<dbReference type="Proteomes" id="UP000015101">
    <property type="component" value="Unassembled WGS sequence"/>
</dbReference>
<dbReference type="GO" id="GO:0000166">
    <property type="term" value="F:nucleotide binding"/>
    <property type="evidence" value="ECO:0007669"/>
    <property type="project" value="UniProtKB-KW"/>
</dbReference>
<dbReference type="eggNOG" id="ENOG502QRKZ">
    <property type="taxonomic scope" value="Eukaryota"/>
</dbReference>
<dbReference type="InterPro" id="IPR012887">
    <property type="entry name" value="GDP_fucose_pyrophosphorylase"/>
</dbReference>
<sequence length="555" mass="63044">KFWDVVVLTALDAEQQTAYECFINEKKINKEIPTGVDYYVFPDPLGPKIGCGGATMNVIYHLNKIYNEKLNKLFILIINAGGFSQRMPTMAALGKIFMSLPFGSPVWQIFDLKLACYLPFLQNMNPGYFQASSDTIEVFNEAILENCEVLQYSFKNEGLTALAHPSTVNIGESHGVFVVDDPQEINNHSLNELCTTFINCSEVLQKPTLQNMEDKKAILKLKDGEVFVYTDSCFYFDQKFAKKLLDFYELEKPLTCEIDGYGDFMQSLGPNASTDFISDVRNVSVTTESLRPTRLKLFNALNGSNLNVIAFNESEFYHLGTMNEYLENLNPFCSLGKIIEWKPITSSYFATDTSNIADDATVIECLATQHLAVKNRAIIEYCEFNCPIQIGQNCIVSNCYLGKKLEGIQLNIPQDCMICTLPINGKNGNIEYVTLTFNINDDLKKVYQSPEDVKYFGKHLADLFTSPLECEFHNNIYSLWNCKLFSCEPDMHLSLLSSFRLIENISSSENHLLSIVDKKLAKYFRYSACEVMEAKNISTLIIYRKDLRKKISNFQ</sequence>
<protein>
    <recommendedName>
        <fullName evidence="3">GDP-fucose pyrophosphorylase domain-containing protein</fullName>
    </recommendedName>
</protein>